<dbReference type="GO" id="GO:0008344">
    <property type="term" value="P:adult locomotory behavior"/>
    <property type="evidence" value="ECO:0007669"/>
    <property type="project" value="TreeGrafter"/>
</dbReference>
<dbReference type="EMBL" id="UZAH01027042">
    <property type="protein sequence ID" value="VDO88029.1"/>
    <property type="molecule type" value="Genomic_DNA"/>
</dbReference>
<dbReference type="InterPro" id="IPR052407">
    <property type="entry name" value="BTB_POZ_domain_cont_9"/>
</dbReference>
<dbReference type="PROSITE" id="PS50097">
    <property type="entry name" value="BTB"/>
    <property type="match status" value="1"/>
</dbReference>
<evidence type="ECO:0000259" key="1">
    <source>
        <dbReference type="PROSITE" id="PS50097"/>
    </source>
</evidence>
<dbReference type="GO" id="GO:0048512">
    <property type="term" value="P:circadian behavior"/>
    <property type="evidence" value="ECO:0007669"/>
    <property type="project" value="TreeGrafter"/>
</dbReference>
<dbReference type="GO" id="GO:0005737">
    <property type="term" value="C:cytoplasm"/>
    <property type="evidence" value="ECO:0007669"/>
    <property type="project" value="TreeGrafter"/>
</dbReference>
<gene>
    <name evidence="2" type="ORF">HPBE_LOCUS11268</name>
</gene>
<feature type="domain" description="BTB" evidence="1">
    <location>
        <begin position="8"/>
        <end position="75"/>
    </location>
</feature>
<evidence type="ECO:0000313" key="2">
    <source>
        <dbReference type="EMBL" id="VDO88029.1"/>
    </source>
</evidence>
<dbReference type="PANTHER" id="PTHR46306:SF1">
    <property type="entry name" value="BTB_POZ DOMAIN-CONTAINING PROTEIN 9"/>
    <property type="match status" value="1"/>
</dbReference>
<dbReference type="InterPro" id="IPR000210">
    <property type="entry name" value="BTB/POZ_dom"/>
</dbReference>
<dbReference type="SUPFAM" id="SSF54695">
    <property type="entry name" value="POZ domain"/>
    <property type="match status" value="1"/>
</dbReference>
<dbReference type="GO" id="GO:0050804">
    <property type="term" value="P:modulation of chemical synaptic transmission"/>
    <property type="evidence" value="ECO:0007669"/>
    <property type="project" value="TreeGrafter"/>
</dbReference>
<accession>A0A3P7ZCL8</accession>
<proteinExistence type="predicted"/>
<dbReference type="InterPro" id="IPR011333">
    <property type="entry name" value="SKP1/BTB/POZ_sf"/>
</dbReference>
<dbReference type="SMART" id="SM00225">
    <property type="entry name" value="BTB"/>
    <property type="match status" value="1"/>
</dbReference>
<organism evidence="2">
    <name type="scientific">Heligmosomoides polygyrus</name>
    <name type="common">Parasitic roundworm</name>
    <dbReference type="NCBI Taxonomy" id="6339"/>
    <lineage>
        <taxon>Eukaryota</taxon>
        <taxon>Metazoa</taxon>
        <taxon>Ecdysozoa</taxon>
        <taxon>Nematoda</taxon>
        <taxon>Chromadorea</taxon>
        <taxon>Rhabditida</taxon>
        <taxon>Rhabditina</taxon>
        <taxon>Rhabditomorpha</taxon>
        <taxon>Strongyloidea</taxon>
        <taxon>Heligmosomidae</taxon>
        <taxon>Heligmosomoides</taxon>
    </lineage>
</organism>
<dbReference type="PANTHER" id="PTHR46306">
    <property type="entry name" value="BTB/POZ DOMAIN-CONTAINING PROTEIN 9"/>
    <property type="match status" value="1"/>
</dbReference>
<dbReference type="AlphaFoldDB" id="A0A3P7ZCL8"/>
<dbReference type="OrthoDB" id="5834576at2759"/>
<dbReference type="Gene3D" id="3.30.710.10">
    <property type="entry name" value="Potassium Channel Kv1.1, Chain A"/>
    <property type="match status" value="1"/>
</dbReference>
<protein>
    <recommendedName>
        <fullName evidence="1">BTB domain-containing protein</fullName>
    </recommendedName>
</protein>
<dbReference type="Pfam" id="PF00651">
    <property type="entry name" value="BTB"/>
    <property type="match status" value="1"/>
</dbReference>
<name>A0A3P7ZCL8_HELPZ</name>
<sequence>MFLKTDYSDVTFVVEGERFHAHKMILSIRCEYFKAMLYGGLKESSEAEIELKGADAVAFRAVLQYIYSVQVDLSNFNIEELFSILRLAHEYRLKILNVDIVFTIAETSALLSVDSLVEACKRFCDQHAVEVLKSKVSRFQCIAS</sequence>
<reference evidence="2" key="1">
    <citation type="submission" date="2018-11" db="EMBL/GenBank/DDBJ databases">
        <authorList>
            <consortium name="Pathogen Informatics"/>
        </authorList>
    </citation>
    <scope>NUCLEOTIDE SEQUENCE [LARGE SCALE GENOMIC DNA]</scope>
</reference>